<dbReference type="RefSeq" id="XP_009259912.1">
    <property type="nucleotide sequence ID" value="XM_009261637.1"/>
</dbReference>
<proteinExistence type="predicted"/>
<evidence type="ECO:0000313" key="2">
    <source>
        <dbReference type="Proteomes" id="UP000007978"/>
    </source>
</evidence>
<comment type="caution">
    <text evidence="1">The sequence shown here is derived from an EMBL/GenBank/DDBJ whole genome shotgun (WGS) entry which is preliminary data.</text>
</comment>
<dbReference type="HOGENOM" id="CLU_2740156_0_0_1"/>
<dbReference type="KEGG" id="fpu:FPSE_08519"/>
<protein>
    <submittedName>
        <fullName evidence="1">Uncharacterized protein</fullName>
    </submittedName>
</protein>
<gene>
    <name evidence="1" type="ORF">FPSE_08519</name>
</gene>
<dbReference type="EMBL" id="AFNW01000292">
    <property type="protein sequence ID" value="EKJ71280.1"/>
    <property type="molecule type" value="Genomic_DNA"/>
</dbReference>
<dbReference type="Proteomes" id="UP000007978">
    <property type="component" value="Chromosome 1"/>
</dbReference>
<organism evidence="1 2">
    <name type="scientific">Fusarium pseudograminearum (strain CS3096)</name>
    <name type="common">Wheat and barley crown-rot fungus</name>
    <dbReference type="NCBI Taxonomy" id="1028729"/>
    <lineage>
        <taxon>Eukaryota</taxon>
        <taxon>Fungi</taxon>
        <taxon>Dikarya</taxon>
        <taxon>Ascomycota</taxon>
        <taxon>Pezizomycotina</taxon>
        <taxon>Sordariomycetes</taxon>
        <taxon>Hypocreomycetidae</taxon>
        <taxon>Hypocreales</taxon>
        <taxon>Nectriaceae</taxon>
        <taxon>Fusarium</taxon>
    </lineage>
</organism>
<reference evidence="1 2" key="1">
    <citation type="journal article" date="2012" name="PLoS Pathog.">
        <title>Comparative pathogenomics reveals horizontally acquired novel virulence genes in fungi infecting cereal hosts.</title>
        <authorList>
            <person name="Gardiner D.M."/>
            <person name="McDonald M.C."/>
            <person name="Covarelli L."/>
            <person name="Solomon P.S."/>
            <person name="Rusu A.G."/>
            <person name="Marshall M."/>
            <person name="Kazan K."/>
            <person name="Chakraborty S."/>
            <person name="McDonald B.A."/>
            <person name="Manners J.M."/>
        </authorList>
    </citation>
    <scope>NUCLEOTIDE SEQUENCE [LARGE SCALE GENOMIC DNA]</scope>
    <source>
        <strain evidence="1 2">CS3096</strain>
    </source>
</reference>
<evidence type="ECO:0000313" key="1">
    <source>
        <dbReference type="EMBL" id="EKJ71280.1"/>
    </source>
</evidence>
<dbReference type="AlphaFoldDB" id="K3VYU9"/>
<name>K3VYU9_FUSPC</name>
<keyword evidence="2" id="KW-1185">Reference proteome</keyword>
<sequence>MPRLQVPDRRTTPLFLWGEKTSVHGETPTVFTAKPRACFLVSGSSCPGIILCMRPGKGSSAETQVTLQEFV</sequence>
<dbReference type="GeneID" id="20367137"/>
<accession>K3VYU9</accession>